<evidence type="ECO:0000256" key="12">
    <source>
        <dbReference type="ARBA" id="ARBA00023204"/>
    </source>
</evidence>
<dbReference type="GO" id="GO:0006284">
    <property type="term" value="P:base-excision repair"/>
    <property type="evidence" value="ECO:0007669"/>
    <property type="project" value="UniProtKB-UniRule"/>
</dbReference>
<dbReference type="PANTHER" id="PTHR42944">
    <property type="entry name" value="ADENINE DNA GLYCOSYLASE"/>
    <property type="match status" value="1"/>
</dbReference>
<dbReference type="GO" id="GO:0000701">
    <property type="term" value="F:purine-specific mismatch base pair DNA N-glycosylase activity"/>
    <property type="evidence" value="ECO:0007669"/>
    <property type="project" value="UniProtKB-EC"/>
</dbReference>
<keyword evidence="12" id="KW-0234">DNA repair</keyword>
<dbReference type="OrthoDB" id="9802365at2"/>
<dbReference type="RefSeq" id="WP_135349695.1">
    <property type="nucleotide sequence ID" value="NZ_SRJD01000024.1"/>
</dbReference>
<evidence type="ECO:0000259" key="16">
    <source>
        <dbReference type="SMART" id="SM00478"/>
    </source>
</evidence>
<gene>
    <name evidence="17" type="primary">mutY</name>
    <name evidence="17" type="ORF">E4665_15450</name>
</gene>
<dbReference type="InterPro" id="IPR000445">
    <property type="entry name" value="HhH_motif"/>
</dbReference>
<dbReference type="CDD" id="cd00056">
    <property type="entry name" value="ENDO3c"/>
    <property type="match status" value="1"/>
</dbReference>
<dbReference type="PANTHER" id="PTHR42944:SF1">
    <property type="entry name" value="ADENINE DNA GLYCOSYLASE"/>
    <property type="match status" value="1"/>
</dbReference>
<keyword evidence="9 15" id="KW-0408">Iron</keyword>
<keyword evidence="13 15" id="KW-0326">Glycosidase</keyword>
<keyword evidence="8" id="KW-0378">Hydrolase</keyword>
<dbReference type="FunFam" id="1.10.1670.10:FF:000002">
    <property type="entry name" value="Adenine DNA glycosylase"/>
    <property type="match status" value="1"/>
</dbReference>
<evidence type="ECO:0000256" key="5">
    <source>
        <dbReference type="ARBA" id="ARBA00022485"/>
    </source>
</evidence>
<dbReference type="InterPro" id="IPR044298">
    <property type="entry name" value="MIG/MutY"/>
</dbReference>
<keyword evidence="6" id="KW-0479">Metal-binding</keyword>
<dbReference type="Pfam" id="PF14815">
    <property type="entry name" value="NUDIX_4"/>
    <property type="match status" value="1"/>
</dbReference>
<evidence type="ECO:0000256" key="1">
    <source>
        <dbReference type="ARBA" id="ARBA00000843"/>
    </source>
</evidence>
<protein>
    <recommendedName>
        <fullName evidence="4 15">Adenine DNA glycosylase</fullName>
        <ecNumber evidence="3 15">3.2.2.31</ecNumber>
    </recommendedName>
</protein>
<dbReference type="SUPFAM" id="SSF55811">
    <property type="entry name" value="Nudix"/>
    <property type="match status" value="1"/>
</dbReference>
<dbReference type="GO" id="GO:0032357">
    <property type="term" value="F:oxidized purine DNA binding"/>
    <property type="evidence" value="ECO:0007669"/>
    <property type="project" value="TreeGrafter"/>
</dbReference>
<dbReference type="InterPro" id="IPR005760">
    <property type="entry name" value="A/G_AdeGlyc_MutY"/>
</dbReference>
<keyword evidence="18" id="KW-1185">Reference proteome</keyword>
<evidence type="ECO:0000313" key="18">
    <source>
        <dbReference type="Proteomes" id="UP000298347"/>
    </source>
</evidence>
<dbReference type="AlphaFoldDB" id="A0A4Z0GIQ3"/>
<dbReference type="Pfam" id="PF00633">
    <property type="entry name" value="HHH"/>
    <property type="match status" value="1"/>
</dbReference>
<evidence type="ECO:0000256" key="4">
    <source>
        <dbReference type="ARBA" id="ARBA00022023"/>
    </source>
</evidence>
<dbReference type="GO" id="GO:0035485">
    <property type="term" value="F:adenine/guanine mispair binding"/>
    <property type="evidence" value="ECO:0007669"/>
    <property type="project" value="TreeGrafter"/>
</dbReference>
<accession>A0A4Z0GIQ3</accession>
<evidence type="ECO:0000256" key="7">
    <source>
        <dbReference type="ARBA" id="ARBA00022763"/>
    </source>
</evidence>
<dbReference type="Proteomes" id="UP000298347">
    <property type="component" value="Unassembled WGS sequence"/>
</dbReference>
<dbReference type="Gene3D" id="1.10.340.30">
    <property type="entry name" value="Hypothetical protein, domain 2"/>
    <property type="match status" value="1"/>
</dbReference>
<dbReference type="Pfam" id="PF00730">
    <property type="entry name" value="HhH-GPD"/>
    <property type="match status" value="1"/>
</dbReference>
<dbReference type="FunFam" id="1.10.340.30:FF:000010">
    <property type="entry name" value="Adenine DNA glycosylase"/>
    <property type="match status" value="1"/>
</dbReference>
<keyword evidence="5" id="KW-0004">4Fe-4S</keyword>
<comment type="function">
    <text evidence="14">Base excision repair (BER) glycosylase that initiates repair of A:oxoG to C:G by removing the inappropriately paired adenine base from the DNA backbone, generating an abasic site product. 8-oxoguanine (oxoG) is a genotoxic DNA lesion resulting from oxidation of guanine; this residue is misread by replicative DNA polymerases, that insert adenine instead of cytosine opposite the oxidized damaged base. Shows a powerful dicrimination of A versus C, since it does not cleave cytosine in oxoG:C pairs. May also be able to remove adenine from A:G mispairs, although this activity may not be physiologically relevant.</text>
</comment>
<dbReference type="CDD" id="cd03431">
    <property type="entry name" value="NUDIX_DNA_Glycosylase_C-MutY"/>
    <property type="match status" value="1"/>
</dbReference>
<sequence>MTPRQIRQFNHDLLKWFHEKGRSLPWRETNNPYYIWVSEIMLQQTQVNTVIPYYNRFISRFPTLHALAEAQEESVLKSWEGLGYYSRARNLQKGVREVAEKYNGQVPDDKDKLLSIHGIGPYTAGALLSIAFSEPEPAVDGNVMRVMSRIFLIDDDIAKAKAKKEFENVVQELIAEADPRAFNQSLMDLGAMICHPKNPECPECPVRNHCRAYDEGVQTEYPVKSGKAKPKTADYAVLLISDSEGKILIEQRPDSGLLAGLWQFPMIGESEGGKAAVQKLAGEKIGQSVHLTKESFTHTHRFSHLVWNLSLYSGVICDPIIPGERQEWLPVSELEKRPFPVSHQKVIDWLKKNRRNDT</sequence>
<comment type="function">
    <text evidence="15">Adenine glycosylase active on G-A mispairs.</text>
</comment>
<dbReference type="InterPro" id="IPR003265">
    <property type="entry name" value="HhH-GPD_domain"/>
</dbReference>
<dbReference type="Gene3D" id="3.90.79.10">
    <property type="entry name" value="Nucleoside Triphosphate Pyrophosphohydrolase"/>
    <property type="match status" value="1"/>
</dbReference>
<dbReference type="GO" id="GO:0051539">
    <property type="term" value="F:4 iron, 4 sulfur cluster binding"/>
    <property type="evidence" value="ECO:0007669"/>
    <property type="project" value="UniProtKB-UniRule"/>
</dbReference>
<evidence type="ECO:0000256" key="3">
    <source>
        <dbReference type="ARBA" id="ARBA00012045"/>
    </source>
</evidence>
<comment type="catalytic activity">
    <reaction evidence="1 15">
        <text>Hydrolyzes free adenine bases from 7,8-dihydro-8-oxoguanine:adenine mismatched double-stranded DNA, leaving an apurinic site.</text>
        <dbReference type="EC" id="3.2.2.31"/>
    </reaction>
</comment>
<comment type="caution">
    <text evidence="17">The sequence shown here is derived from an EMBL/GenBank/DDBJ whole genome shotgun (WGS) entry which is preliminary data.</text>
</comment>
<evidence type="ECO:0000256" key="6">
    <source>
        <dbReference type="ARBA" id="ARBA00022723"/>
    </source>
</evidence>
<dbReference type="GO" id="GO:0034039">
    <property type="term" value="F:8-oxo-7,8-dihydroguanine DNA N-glycosylase activity"/>
    <property type="evidence" value="ECO:0007669"/>
    <property type="project" value="TreeGrafter"/>
</dbReference>
<comment type="cofactor">
    <cofactor evidence="15">
        <name>[4Fe-4S] cluster</name>
        <dbReference type="ChEBI" id="CHEBI:49883"/>
    </cofactor>
    <text evidence="15">Binds 1 [4Fe-4S] cluster.</text>
</comment>
<dbReference type="Gene3D" id="1.10.1670.10">
    <property type="entry name" value="Helix-hairpin-Helix base-excision DNA repair enzymes (C-terminal)"/>
    <property type="match status" value="1"/>
</dbReference>
<dbReference type="InterPro" id="IPR029119">
    <property type="entry name" value="MutY_C"/>
</dbReference>
<dbReference type="NCBIfam" id="TIGR01084">
    <property type="entry name" value="mutY"/>
    <property type="match status" value="1"/>
</dbReference>
<comment type="similarity">
    <text evidence="2 15">Belongs to the Nth/MutY family.</text>
</comment>
<dbReference type="InterPro" id="IPR015797">
    <property type="entry name" value="NUDIX_hydrolase-like_dom_sf"/>
</dbReference>
<dbReference type="GO" id="GO:0046872">
    <property type="term" value="F:metal ion binding"/>
    <property type="evidence" value="ECO:0007669"/>
    <property type="project" value="UniProtKB-UniRule"/>
</dbReference>
<organism evidence="17 18">
    <name type="scientific">Sporolactobacillus shoreae</name>
    <dbReference type="NCBI Taxonomy" id="1465501"/>
    <lineage>
        <taxon>Bacteria</taxon>
        <taxon>Bacillati</taxon>
        <taxon>Bacillota</taxon>
        <taxon>Bacilli</taxon>
        <taxon>Bacillales</taxon>
        <taxon>Sporolactobacillaceae</taxon>
        <taxon>Sporolactobacillus</taxon>
    </lineage>
</organism>
<reference evidence="17 18" key="1">
    <citation type="journal article" date="2015" name="Int. J. Syst. Evol. Microbiol.">
        <title>Sporolactobacillus shoreae sp. nov. and Sporolactobacillus spathodeae sp. nov., two spore-forming lactic acid bacteria isolated from tree barks in Thailand.</title>
        <authorList>
            <person name="Thamacharoensuk T."/>
            <person name="Kitahara M."/>
            <person name="Ohkuma M."/>
            <person name="Thongchul N."/>
            <person name="Tanasupawat S."/>
        </authorList>
    </citation>
    <scope>NUCLEOTIDE SEQUENCE [LARGE SCALE GENOMIC DNA]</scope>
    <source>
        <strain evidence="17 18">BK92</strain>
    </source>
</reference>
<evidence type="ECO:0000256" key="10">
    <source>
        <dbReference type="ARBA" id="ARBA00023014"/>
    </source>
</evidence>
<dbReference type="SMART" id="SM00478">
    <property type="entry name" value="ENDO3c"/>
    <property type="match status" value="1"/>
</dbReference>
<dbReference type="EMBL" id="SRJD01000024">
    <property type="protein sequence ID" value="TGA96466.1"/>
    <property type="molecule type" value="Genomic_DNA"/>
</dbReference>
<feature type="domain" description="HhH-GPD" evidence="16">
    <location>
        <begin position="41"/>
        <end position="192"/>
    </location>
</feature>
<keyword evidence="7 15" id="KW-0227">DNA damage</keyword>
<keyword evidence="10" id="KW-0411">Iron-sulfur</keyword>
<proteinExistence type="inferred from homology"/>
<evidence type="ECO:0000256" key="14">
    <source>
        <dbReference type="ARBA" id="ARBA00058550"/>
    </source>
</evidence>
<evidence type="ECO:0000256" key="2">
    <source>
        <dbReference type="ARBA" id="ARBA00008343"/>
    </source>
</evidence>
<dbReference type="InterPro" id="IPR003651">
    <property type="entry name" value="Endonuclease3_FeS-loop_motif"/>
</dbReference>
<evidence type="ECO:0000256" key="9">
    <source>
        <dbReference type="ARBA" id="ARBA00023004"/>
    </source>
</evidence>
<dbReference type="InterPro" id="IPR011257">
    <property type="entry name" value="DNA_glycosylase"/>
</dbReference>
<dbReference type="SMART" id="SM00525">
    <property type="entry name" value="FES"/>
    <property type="match status" value="1"/>
</dbReference>
<evidence type="ECO:0000256" key="13">
    <source>
        <dbReference type="ARBA" id="ARBA00023295"/>
    </source>
</evidence>
<dbReference type="SUPFAM" id="SSF48150">
    <property type="entry name" value="DNA-glycosylase"/>
    <property type="match status" value="1"/>
</dbReference>
<keyword evidence="11" id="KW-0238">DNA-binding</keyword>
<evidence type="ECO:0000256" key="15">
    <source>
        <dbReference type="RuleBase" id="RU365096"/>
    </source>
</evidence>
<name>A0A4Z0GIQ3_9BACL</name>
<evidence type="ECO:0000313" key="17">
    <source>
        <dbReference type="EMBL" id="TGA96466.1"/>
    </source>
</evidence>
<dbReference type="InterPro" id="IPR023170">
    <property type="entry name" value="HhH_base_excis_C"/>
</dbReference>
<evidence type="ECO:0000256" key="8">
    <source>
        <dbReference type="ARBA" id="ARBA00022801"/>
    </source>
</evidence>
<dbReference type="GO" id="GO:0006298">
    <property type="term" value="P:mismatch repair"/>
    <property type="evidence" value="ECO:0007669"/>
    <property type="project" value="TreeGrafter"/>
</dbReference>
<evidence type="ECO:0000256" key="11">
    <source>
        <dbReference type="ARBA" id="ARBA00023125"/>
    </source>
</evidence>
<dbReference type="EC" id="3.2.2.31" evidence="3 15"/>